<accession>A0A7W4Z0E2</accession>
<dbReference type="Proteomes" id="UP000589626">
    <property type="component" value="Unassembled WGS sequence"/>
</dbReference>
<evidence type="ECO:0000313" key="7">
    <source>
        <dbReference type="EMBL" id="MBB3041822.1"/>
    </source>
</evidence>
<dbReference type="InterPro" id="IPR005000">
    <property type="entry name" value="Aldolase/citrate-lyase_domain"/>
</dbReference>
<dbReference type="Gene3D" id="3.20.20.60">
    <property type="entry name" value="Phosphoenolpyruvate-binding domains"/>
    <property type="match status" value="1"/>
</dbReference>
<sequence>MRHVPAFPRSFLYVPGDRPDLFAKAQAGDADAVILDLEDAVPVAGRAAARAEVTAWLPTVEEPDRWWVRLDPTSLAEDLRPVAESGAAGVVLAKVSLAALDQADAILRGIGAAASGTSVVGLVESAATYAALAQLVRHPRLLTLGIGEVDLLADLGIVASERTAEAIDALRTQVVVQCAAAGLRAPIAPTSTRFRELDEFADTTRLLHELGFGSRTAIHPGQVAVIHRVLTPTAEELASAAEVVARFEEAGQGVAVDGEGRLIDAAVVRQARRTLSRQPSH</sequence>
<dbReference type="AlphaFoldDB" id="A0A7W4Z0E2"/>
<evidence type="ECO:0000256" key="2">
    <source>
        <dbReference type="ARBA" id="ARBA00022723"/>
    </source>
</evidence>
<protein>
    <submittedName>
        <fullName evidence="7">Citrate lyase subunit beta/citryl-CoA lyase</fullName>
        <ecNumber evidence="7">4.1.3.34</ecNumber>
    </submittedName>
</protein>
<dbReference type="GO" id="GO:0008816">
    <property type="term" value="F:citryl-CoA lyase activity"/>
    <property type="evidence" value="ECO:0007669"/>
    <property type="project" value="UniProtKB-EC"/>
</dbReference>
<comment type="caution">
    <text evidence="7">The sequence shown here is derived from an EMBL/GenBank/DDBJ whole genome shotgun (WGS) entry which is preliminary data.</text>
</comment>
<dbReference type="GO" id="GO:0006107">
    <property type="term" value="P:oxaloacetate metabolic process"/>
    <property type="evidence" value="ECO:0007669"/>
    <property type="project" value="TreeGrafter"/>
</dbReference>
<dbReference type="RefSeq" id="WP_183591684.1">
    <property type="nucleotide sequence ID" value="NZ_JACHWR010000001.1"/>
</dbReference>
<evidence type="ECO:0000259" key="6">
    <source>
        <dbReference type="Pfam" id="PF03328"/>
    </source>
</evidence>
<dbReference type="EC" id="4.1.3.34" evidence="7"/>
<dbReference type="InterPro" id="IPR015813">
    <property type="entry name" value="Pyrv/PenolPyrv_kinase-like_dom"/>
</dbReference>
<feature type="binding site" evidence="4">
    <location>
        <position position="69"/>
    </location>
    <ligand>
        <name>substrate</name>
    </ligand>
</feature>
<reference evidence="7 8" key="1">
    <citation type="submission" date="2020-08" db="EMBL/GenBank/DDBJ databases">
        <title>Sequencing the genomes of 1000 actinobacteria strains.</title>
        <authorList>
            <person name="Klenk H.-P."/>
        </authorList>
    </citation>
    <scope>NUCLEOTIDE SEQUENCE [LARGE SCALE GENOMIC DNA]</scope>
    <source>
        <strain evidence="7 8">DSM 105498</strain>
    </source>
</reference>
<dbReference type="InterPro" id="IPR040442">
    <property type="entry name" value="Pyrv_kinase-like_dom_sf"/>
</dbReference>
<evidence type="ECO:0000256" key="1">
    <source>
        <dbReference type="ARBA" id="ARBA00001946"/>
    </source>
</evidence>
<dbReference type="SUPFAM" id="SSF51621">
    <property type="entry name" value="Phosphoenolpyruvate/pyruvate domain"/>
    <property type="match status" value="1"/>
</dbReference>
<comment type="cofactor">
    <cofactor evidence="1">
        <name>Mg(2+)</name>
        <dbReference type="ChEBI" id="CHEBI:18420"/>
    </cofactor>
</comment>
<evidence type="ECO:0000256" key="5">
    <source>
        <dbReference type="PIRSR" id="PIRSR015582-2"/>
    </source>
</evidence>
<dbReference type="GO" id="GO:0000287">
    <property type="term" value="F:magnesium ion binding"/>
    <property type="evidence" value="ECO:0007669"/>
    <property type="project" value="TreeGrafter"/>
</dbReference>
<keyword evidence="7" id="KW-0456">Lyase</keyword>
<feature type="binding site" evidence="4">
    <location>
        <position position="124"/>
    </location>
    <ligand>
        <name>substrate</name>
    </ligand>
</feature>
<dbReference type="PANTHER" id="PTHR32308">
    <property type="entry name" value="LYASE BETA SUBUNIT, PUTATIVE (AFU_ORTHOLOGUE AFUA_4G13030)-RELATED"/>
    <property type="match status" value="1"/>
</dbReference>
<dbReference type="InterPro" id="IPR011206">
    <property type="entry name" value="Citrate_lyase_beta/mcl1/mcl2"/>
</dbReference>
<feature type="domain" description="HpcH/HpaI aldolase/citrate lyase" evidence="6">
    <location>
        <begin position="9"/>
        <end position="220"/>
    </location>
</feature>
<keyword evidence="3 5" id="KW-0460">Magnesium</keyword>
<keyword evidence="2 5" id="KW-0479">Metal-binding</keyword>
<dbReference type="EMBL" id="JACHWR010000001">
    <property type="protein sequence ID" value="MBB3041822.1"/>
    <property type="molecule type" value="Genomic_DNA"/>
</dbReference>
<feature type="binding site" evidence="5">
    <location>
        <position position="150"/>
    </location>
    <ligand>
        <name>Mg(2+)</name>
        <dbReference type="ChEBI" id="CHEBI:18420"/>
    </ligand>
</feature>
<feature type="binding site" evidence="5">
    <location>
        <position position="124"/>
    </location>
    <ligand>
        <name>Mg(2+)</name>
        <dbReference type="ChEBI" id="CHEBI:18420"/>
    </ligand>
</feature>
<evidence type="ECO:0000313" key="8">
    <source>
        <dbReference type="Proteomes" id="UP000589626"/>
    </source>
</evidence>
<dbReference type="Pfam" id="PF03328">
    <property type="entry name" value="HpcH_HpaI"/>
    <property type="match status" value="1"/>
</dbReference>
<organism evidence="7 8">
    <name type="scientific">Nocardioides soli</name>
    <dbReference type="NCBI Taxonomy" id="1036020"/>
    <lineage>
        <taxon>Bacteria</taxon>
        <taxon>Bacillati</taxon>
        <taxon>Actinomycetota</taxon>
        <taxon>Actinomycetes</taxon>
        <taxon>Propionibacteriales</taxon>
        <taxon>Nocardioidaceae</taxon>
        <taxon>Nocardioides</taxon>
    </lineage>
</organism>
<keyword evidence="8" id="KW-1185">Reference proteome</keyword>
<gene>
    <name evidence="7" type="ORF">FHU40_001623</name>
</gene>
<name>A0A7W4Z0E2_9ACTN</name>
<proteinExistence type="predicted"/>
<dbReference type="PANTHER" id="PTHR32308:SF10">
    <property type="entry name" value="CITRATE LYASE SUBUNIT BETA"/>
    <property type="match status" value="1"/>
</dbReference>
<evidence type="ECO:0000256" key="3">
    <source>
        <dbReference type="ARBA" id="ARBA00022842"/>
    </source>
</evidence>
<dbReference type="PIRSF" id="PIRSF015582">
    <property type="entry name" value="Cit_lyase_B"/>
    <property type="match status" value="1"/>
</dbReference>
<evidence type="ECO:0000256" key="4">
    <source>
        <dbReference type="PIRSR" id="PIRSR015582-1"/>
    </source>
</evidence>